<feature type="domain" description="Integrase p58-like C-terminal" evidence="1">
    <location>
        <begin position="43"/>
        <end position="76"/>
    </location>
</feature>
<evidence type="ECO:0000313" key="2">
    <source>
        <dbReference type="EMBL" id="KDR23993.1"/>
    </source>
</evidence>
<evidence type="ECO:0000259" key="1">
    <source>
        <dbReference type="Pfam" id="PF22938"/>
    </source>
</evidence>
<sequence length="86" mass="10145">DRMKARYDRLANSAGFQEGDRVWLYHPTRTKGKSPKLQTSWEGPYRVVTRINDVVYRIQRHTRARMMVVHLDRLAPYSGAARDEQL</sequence>
<accession>A0A067RLT1</accession>
<dbReference type="OMA" id="NERDKVW"/>
<dbReference type="InterPro" id="IPR054465">
    <property type="entry name" value="Integrase_p58-like_C"/>
</dbReference>
<keyword evidence="3" id="KW-1185">Reference proteome</keyword>
<dbReference type="InParanoid" id="A0A067RLT1"/>
<evidence type="ECO:0000313" key="3">
    <source>
        <dbReference type="Proteomes" id="UP000027135"/>
    </source>
</evidence>
<dbReference type="eggNOG" id="ENOG502SF4M">
    <property type="taxonomic scope" value="Eukaryota"/>
</dbReference>
<reference evidence="2 3" key="1">
    <citation type="journal article" date="2014" name="Nat. Commun.">
        <title>Molecular traces of alternative social organization in a termite genome.</title>
        <authorList>
            <person name="Terrapon N."/>
            <person name="Li C."/>
            <person name="Robertson H.M."/>
            <person name="Ji L."/>
            <person name="Meng X."/>
            <person name="Booth W."/>
            <person name="Chen Z."/>
            <person name="Childers C.P."/>
            <person name="Glastad K.M."/>
            <person name="Gokhale K."/>
            <person name="Gowin J."/>
            <person name="Gronenberg W."/>
            <person name="Hermansen R.A."/>
            <person name="Hu H."/>
            <person name="Hunt B.G."/>
            <person name="Huylmans A.K."/>
            <person name="Khalil S.M."/>
            <person name="Mitchell R.D."/>
            <person name="Munoz-Torres M.C."/>
            <person name="Mustard J.A."/>
            <person name="Pan H."/>
            <person name="Reese J.T."/>
            <person name="Scharf M.E."/>
            <person name="Sun F."/>
            <person name="Vogel H."/>
            <person name="Xiao J."/>
            <person name="Yang W."/>
            <person name="Yang Z."/>
            <person name="Yang Z."/>
            <person name="Zhou J."/>
            <person name="Zhu J."/>
            <person name="Brent C.S."/>
            <person name="Elsik C.G."/>
            <person name="Goodisman M.A."/>
            <person name="Liberles D.A."/>
            <person name="Roe R.M."/>
            <person name="Vargo E.L."/>
            <person name="Vilcinskas A."/>
            <person name="Wang J."/>
            <person name="Bornberg-Bauer E."/>
            <person name="Korb J."/>
            <person name="Zhang G."/>
            <person name="Liebig J."/>
        </authorList>
    </citation>
    <scope>NUCLEOTIDE SEQUENCE [LARGE SCALE GENOMIC DNA]</scope>
    <source>
        <tissue evidence="2">Whole organism</tissue>
    </source>
</reference>
<dbReference type="Pfam" id="PF22938">
    <property type="entry name" value="Integrase_p58_C"/>
    <property type="match status" value="1"/>
</dbReference>
<organism evidence="2 3">
    <name type="scientific">Zootermopsis nevadensis</name>
    <name type="common">Dampwood termite</name>
    <dbReference type="NCBI Taxonomy" id="136037"/>
    <lineage>
        <taxon>Eukaryota</taxon>
        <taxon>Metazoa</taxon>
        <taxon>Ecdysozoa</taxon>
        <taxon>Arthropoda</taxon>
        <taxon>Hexapoda</taxon>
        <taxon>Insecta</taxon>
        <taxon>Pterygota</taxon>
        <taxon>Neoptera</taxon>
        <taxon>Polyneoptera</taxon>
        <taxon>Dictyoptera</taxon>
        <taxon>Blattodea</taxon>
        <taxon>Blattoidea</taxon>
        <taxon>Termitoidae</taxon>
        <taxon>Termopsidae</taxon>
        <taxon>Zootermopsis</taxon>
    </lineage>
</organism>
<feature type="non-terminal residue" evidence="2">
    <location>
        <position position="1"/>
    </location>
</feature>
<protein>
    <recommendedName>
        <fullName evidence="1">Integrase p58-like C-terminal domain-containing protein</fullName>
    </recommendedName>
</protein>
<dbReference type="EMBL" id="KK852432">
    <property type="protein sequence ID" value="KDR23993.1"/>
    <property type="molecule type" value="Genomic_DNA"/>
</dbReference>
<gene>
    <name evidence="2" type="ORF">L798_07932</name>
</gene>
<name>A0A067RLT1_ZOONE</name>
<dbReference type="Proteomes" id="UP000027135">
    <property type="component" value="Unassembled WGS sequence"/>
</dbReference>
<proteinExistence type="predicted"/>
<dbReference type="AlphaFoldDB" id="A0A067RLT1"/>